<sequence>MIPDTALAKMNIGSVMELAVSVSGKTRADLQNDLKWTRSRVTRICNPNAHYWPSLPDVPFFCNALGNTILIDWLAASCDESAKASLDAASKDDTKEVLRLMNSIGKEMGDVHEAIQKALSNDGEVDDVEARRIAREGYDVIRRWTEMFSTLARIQGI</sequence>
<keyword evidence="2" id="KW-1185">Reference proteome</keyword>
<dbReference type="Pfam" id="PF06892">
    <property type="entry name" value="Phage_CP76"/>
    <property type="match status" value="1"/>
</dbReference>
<evidence type="ECO:0000313" key="2">
    <source>
        <dbReference type="Proteomes" id="UP000507962"/>
    </source>
</evidence>
<accession>A0A4U8YLP5</accession>
<dbReference type="AlphaFoldDB" id="A0A4U8YLP5"/>
<dbReference type="InterPro" id="IPR009679">
    <property type="entry name" value="Phage_186_CII-like"/>
</dbReference>
<dbReference type="EMBL" id="CAADHO010000003">
    <property type="protein sequence ID" value="VFQ44364.1"/>
    <property type="molecule type" value="Genomic_DNA"/>
</dbReference>
<dbReference type="Proteomes" id="UP000507962">
    <property type="component" value="Unassembled WGS sequence"/>
</dbReference>
<reference evidence="1 2" key="1">
    <citation type="submission" date="2019-03" db="EMBL/GenBank/DDBJ databases">
        <authorList>
            <person name="Nijsse B."/>
        </authorList>
    </citation>
    <scope>NUCLEOTIDE SEQUENCE [LARGE SCALE GENOMIC DNA]</scope>
    <source>
        <strain evidence="1">Desulfoluna butyratoxydans MSL71</strain>
    </source>
</reference>
<gene>
    <name evidence="1" type="ORF">MSL71_20130</name>
</gene>
<name>A0A4U8YLP5_9BACT</name>
<dbReference type="RefSeq" id="WP_180139715.1">
    <property type="nucleotide sequence ID" value="NZ_CAADHO010000003.1"/>
</dbReference>
<dbReference type="GO" id="GO:0003677">
    <property type="term" value="F:DNA binding"/>
    <property type="evidence" value="ECO:0007669"/>
    <property type="project" value="InterPro"/>
</dbReference>
<organism evidence="1 2">
    <name type="scientific">Desulfoluna butyratoxydans</name>
    <dbReference type="NCBI Taxonomy" id="231438"/>
    <lineage>
        <taxon>Bacteria</taxon>
        <taxon>Pseudomonadati</taxon>
        <taxon>Thermodesulfobacteriota</taxon>
        <taxon>Desulfobacteria</taxon>
        <taxon>Desulfobacterales</taxon>
        <taxon>Desulfolunaceae</taxon>
        <taxon>Desulfoluna</taxon>
    </lineage>
</organism>
<proteinExistence type="predicted"/>
<protein>
    <submittedName>
        <fullName evidence="1">Uncharacterized protein</fullName>
    </submittedName>
</protein>
<evidence type="ECO:0000313" key="1">
    <source>
        <dbReference type="EMBL" id="VFQ44364.1"/>
    </source>
</evidence>